<dbReference type="GO" id="GO:0005829">
    <property type="term" value="C:cytosol"/>
    <property type="evidence" value="ECO:0007669"/>
    <property type="project" value="TreeGrafter"/>
</dbReference>
<evidence type="ECO:0000313" key="12">
    <source>
        <dbReference type="EMBL" id="BDG61393.1"/>
    </source>
</evidence>
<evidence type="ECO:0000256" key="3">
    <source>
        <dbReference type="ARBA" id="ARBA00022490"/>
    </source>
</evidence>
<evidence type="ECO:0000313" key="13">
    <source>
        <dbReference type="Proteomes" id="UP001163687"/>
    </source>
</evidence>
<name>A0AA35CN20_9FIRM</name>
<dbReference type="Pfam" id="PF05746">
    <property type="entry name" value="DALR_1"/>
    <property type="match status" value="1"/>
</dbReference>
<accession>A0AA35CN20</accession>
<evidence type="ECO:0000256" key="6">
    <source>
        <dbReference type="ARBA" id="ARBA00022840"/>
    </source>
</evidence>
<dbReference type="SUPFAM" id="SSF109604">
    <property type="entry name" value="HD-domain/PDEase-like"/>
    <property type="match status" value="1"/>
</dbReference>
<dbReference type="PRINTS" id="PR01045">
    <property type="entry name" value="TRNASYNTHGB"/>
</dbReference>
<evidence type="ECO:0000256" key="1">
    <source>
        <dbReference type="ARBA" id="ARBA00004496"/>
    </source>
</evidence>
<evidence type="ECO:0000256" key="10">
    <source>
        <dbReference type="HAMAP-Rule" id="MF_00255"/>
    </source>
</evidence>
<dbReference type="GO" id="GO:0004820">
    <property type="term" value="F:glycine-tRNA ligase activity"/>
    <property type="evidence" value="ECO:0007669"/>
    <property type="project" value="UniProtKB-UniRule"/>
</dbReference>
<dbReference type="GO" id="GO:0006426">
    <property type="term" value="P:glycyl-tRNA aminoacylation"/>
    <property type="evidence" value="ECO:0007669"/>
    <property type="project" value="UniProtKB-UniRule"/>
</dbReference>
<keyword evidence="5 10" id="KW-0547">Nucleotide-binding</keyword>
<evidence type="ECO:0000256" key="5">
    <source>
        <dbReference type="ARBA" id="ARBA00022741"/>
    </source>
</evidence>
<sequence>MAEETRDLLLEIGVEELPARECPPALEQLGAKAAAMLEEARLHHGSIDTFGTPRRLVLLVRDVALRQEDRQTLVRGPSARAAFDAEGRPTKAAEGFARSQGVAVADLVVRPDEKGGEYVYAVRREEGQSVAVVLPPLLERLILSLEFSRSMRWGDRSIRFARPIRWVLALLGNARVPLRLDGLESVATTRGHRTLGQAEPVTVGSVQDYFAKVAQQYVMVDPVIRRRHIWHQVQSLARDLGGFTPEDPDLLDEVNWLVEQPTAFAGSFDPAYLALPPEVLVTVMRHHQRYFPVWKREGELLPHFIAVRNGGEEFLDNVRAGNEKVLRARLADARFFFEEDRRRTLESRLDDLRKMVFQEGLGTLHDKAERLARLAGILSDAAGLPAADRERAVTAARLAKCDLATHMVYEFPELQGVMGREYARLEALDPAVATALYEHYLPRGAGDALPGTAVGAVVGVADRLDTLAGFFCLGLMPTGSQDPYALRRAAQGVVAILAGLALPIDLVRAVDAALAGYGQFDGPTRARARGDLLEFLRTRLEALLRERGHRHDVAQAVLDAGYGNVPDALRRADALSRSLEEPDFAAVTGAFKRVANLAAKGAEEGAVRPEDPVRPELFREEAERALWEAFGGLREAAEAALARHDYEGFYRVATQLKGPVDAFLDRVLVMADDPAIRANRLALLREIAGLLTRPAALGRLATG</sequence>
<keyword evidence="3 10" id="KW-0963">Cytoplasm</keyword>
<comment type="catalytic activity">
    <reaction evidence="9 10">
        <text>tRNA(Gly) + glycine + ATP = glycyl-tRNA(Gly) + AMP + diphosphate</text>
        <dbReference type="Rhea" id="RHEA:16013"/>
        <dbReference type="Rhea" id="RHEA-COMP:9664"/>
        <dbReference type="Rhea" id="RHEA-COMP:9683"/>
        <dbReference type="ChEBI" id="CHEBI:30616"/>
        <dbReference type="ChEBI" id="CHEBI:33019"/>
        <dbReference type="ChEBI" id="CHEBI:57305"/>
        <dbReference type="ChEBI" id="CHEBI:78442"/>
        <dbReference type="ChEBI" id="CHEBI:78522"/>
        <dbReference type="ChEBI" id="CHEBI:456215"/>
        <dbReference type="EC" id="6.1.1.14"/>
    </reaction>
</comment>
<comment type="similarity">
    <text evidence="2 10">Belongs to the class-II aminoacyl-tRNA synthetase family.</text>
</comment>
<dbReference type="InterPro" id="IPR008909">
    <property type="entry name" value="DALR_anticod-bd"/>
</dbReference>
<evidence type="ECO:0000259" key="11">
    <source>
        <dbReference type="Pfam" id="PF05746"/>
    </source>
</evidence>
<comment type="subcellular location">
    <subcellularLocation>
        <location evidence="1 10">Cytoplasm</location>
    </subcellularLocation>
</comment>
<dbReference type="Pfam" id="PF02092">
    <property type="entry name" value="tRNA_synt_2f"/>
    <property type="match status" value="1"/>
</dbReference>
<evidence type="ECO:0000256" key="9">
    <source>
        <dbReference type="ARBA" id="ARBA00047937"/>
    </source>
</evidence>
<reference evidence="12" key="1">
    <citation type="submission" date="2022-03" db="EMBL/GenBank/DDBJ databases">
        <title>Complete genome sequence of Caldinitratiruptor microaerophilus.</title>
        <authorList>
            <person name="Mukaiyama R."/>
            <person name="Nishiyama T."/>
            <person name="Ueda K."/>
        </authorList>
    </citation>
    <scope>NUCLEOTIDE SEQUENCE</scope>
    <source>
        <strain evidence="12">JCM 16183</strain>
    </source>
</reference>
<dbReference type="HAMAP" id="MF_00255">
    <property type="entry name" value="Gly_tRNA_synth_beta"/>
    <property type="match status" value="1"/>
</dbReference>
<dbReference type="InterPro" id="IPR006194">
    <property type="entry name" value="Gly-tRNA-synth_heterodimer"/>
</dbReference>
<dbReference type="PANTHER" id="PTHR30075">
    <property type="entry name" value="GLYCYL-TRNA SYNTHETASE"/>
    <property type="match status" value="1"/>
</dbReference>
<evidence type="ECO:0000256" key="8">
    <source>
        <dbReference type="ARBA" id="ARBA00023146"/>
    </source>
</evidence>
<keyword evidence="7 10" id="KW-0648">Protein biosynthesis</keyword>
<dbReference type="RefSeq" id="WP_264842044.1">
    <property type="nucleotide sequence ID" value="NZ_AP025628.1"/>
</dbReference>
<evidence type="ECO:0000256" key="4">
    <source>
        <dbReference type="ARBA" id="ARBA00022598"/>
    </source>
</evidence>
<evidence type="ECO:0000256" key="2">
    <source>
        <dbReference type="ARBA" id="ARBA00008226"/>
    </source>
</evidence>
<comment type="subunit">
    <text evidence="10">Tetramer of two alpha and two beta subunits.</text>
</comment>
<proteinExistence type="inferred from homology"/>
<keyword evidence="13" id="KW-1185">Reference proteome</keyword>
<dbReference type="EC" id="6.1.1.14" evidence="10"/>
<protein>
    <recommendedName>
        <fullName evidence="10">Glycine--tRNA ligase beta subunit</fullName>
        <ecNumber evidence="10">6.1.1.14</ecNumber>
    </recommendedName>
    <alternativeName>
        <fullName evidence="10">Glycyl-tRNA synthetase beta subunit</fullName>
        <shortName evidence="10">GlyRS</shortName>
    </alternativeName>
</protein>
<keyword evidence="8 10" id="KW-0030">Aminoacyl-tRNA synthetase</keyword>
<keyword evidence="4 10" id="KW-0436">Ligase</keyword>
<dbReference type="NCBIfam" id="TIGR00211">
    <property type="entry name" value="glyS"/>
    <property type="match status" value="1"/>
</dbReference>
<dbReference type="InterPro" id="IPR015944">
    <property type="entry name" value="Gly-tRNA-synth_bsu"/>
</dbReference>
<evidence type="ECO:0000256" key="7">
    <source>
        <dbReference type="ARBA" id="ARBA00022917"/>
    </source>
</evidence>
<keyword evidence="6 10" id="KW-0067">ATP-binding</keyword>
<organism evidence="12 13">
    <name type="scientific">Caldinitratiruptor microaerophilus</name>
    <dbReference type="NCBI Taxonomy" id="671077"/>
    <lineage>
        <taxon>Bacteria</taxon>
        <taxon>Bacillati</taxon>
        <taxon>Bacillota</taxon>
        <taxon>Clostridia</taxon>
        <taxon>Eubacteriales</taxon>
        <taxon>Symbiobacteriaceae</taxon>
        <taxon>Caldinitratiruptor</taxon>
    </lineage>
</organism>
<dbReference type="Proteomes" id="UP001163687">
    <property type="component" value="Chromosome"/>
</dbReference>
<gene>
    <name evidence="10 12" type="primary">glyS</name>
    <name evidence="12" type="ORF">caldi_24830</name>
</gene>
<dbReference type="GO" id="GO:0004814">
    <property type="term" value="F:arginine-tRNA ligase activity"/>
    <property type="evidence" value="ECO:0007669"/>
    <property type="project" value="InterPro"/>
</dbReference>
<dbReference type="KEGG" id="cmic:caldi_24830"/>
<dbReference type="GO" id="GO:0006420">
    <property type="term" value="P:arginyl-tRNA aminoacylation"/>
    <property type="evidence" value="ECO:0007669"/>
    <property type="project" value="InterPro"/>
</dbReference>
<dbReference type="PANTHER" id="PTHR30075:SF2">
    <property type="entry name" value="GLYCINE--TRNA LIGASE, CHLOROPLASTIC_MITOCHONDRIAL 2"/>
    <property type="match status" value="1"/>
</dbReference>
<dbReference type="GO" id="GO:0005524">
    <property type="term" value="F:ATP binding"/>
    <property type="evidence" value="ECO:0007669"/>
    <property type="project" value="UniProtKB-UniRule"/>
</dbReference>
<dbReference type="EMBL" id="AP025628">
    <property type="protein sequence ID" value="BDG61393.1"/>
    <property type="molecule type" value="Genomic_DNA"/>
</dbReference>
<dbReference type="AlphaFoldDB" id="A0AA35CN20"/>
<dbReference type="PROSITE" id="PS50861">
    <property type="entry name" value="AA_TRNA_LIGASE_II_GLYAB"/>
    <property type="match status" value="1"/>
</dbReference>
<feature type="domain" description="DALR anticodon binding" evidence="11">
    <location>
        <begin position="590"/>
        <end position="691"/>
    </location>
</feature>